<accession>A0A3M7QKV2</accession>
<dbReference type="AlphaFoldDB" id="A0A3M7QKV2"/>
<name>A0A3M7QKV2_BRAPC</name>
<evidence type="ECO:0000313" key="1">
    <source>
        <dbReference type="EMBL" id="RNA11651.1"/>
    </source>
</evidence>
<proteinExistence type="predicted"/>
<dbReference type="EMBL" id="REGN01005897">
    <property type="protein sequence ID" value="RNA11651.1"/>
    <property type="molecule type" value="Genomic_DNA"/>
</dbReference>
<sequence length="82" mass="9676">MYYTKMLNNFVASCEASNVVQPEQELVEVPIQTKSTITEIKYFKHTVSSYLNYQSIDKLDRNKLIKRVYLYQFCQTLIVISN</sequence>
<keyword evidence="2" id="KW-1185">Reference proteome</keyword>
<reference evidence="1 2" key="1">
    <citation type="journal article" date="2018" name="Sci. Rep.">
        <title>Genomic signatures of local adaptation to the degree of environmental predictability in rotifers.</title>
        <authorList>
            <person name="Franch-Gras L."/>
            <person name="Hahn C."/>
            <person name="Garcia-Roger E.M."/>
            <person name="Carmona M.J."/>
            <person name="Serra M."/>
            <person name="Gomez A."/>
        </authorList>
    </citation>
    <scope>NUCLEOTIDE SEQUENCE [LARGE SCALE GENOMIC DNA]</scope>
    <source>
        <strain evidence="1">HYR1</strain>
    </source>
</reference>
<gene>
    <name evidence="1" type="ORF">BpHYR1_049706</name>
</gene>
<dbReference type="Proteomes" id="UP000276133">
    <property type="component" value="Unassembled WGS sequence"/>
</dbReference>
<organism evidence="1 2">
    <name type="scientific">Brachionus plicatilis</name>
    <name type="common">Marine rotifer</name>
    <name type="synonym">Brachionus muelleri</name>
    <dbReference type="NCBI Taxonomy" id="10195"/>
    <lineage>
        <taxon>Eukaryota</taxon>
        <taxon>Metazoa</taxon>
        <taxon>Spiralia</taxon>
        <taxon>Gnathifera</taxon>
        <taxon>Rotifera</taxon>
        <taxon>Eurotatoria</taxon>
        <taxon>Monogononta</taxon>
        <taxon>Pseudotrocha</taxon>
        <taxon>Ploima</taxon>
        <taxon>Brachionidae</taxon>
        <taxon>Brachionus</taxon>
    </lineage>
</organism>
<evidence type="ECO:0000313" key="2">
    <source>
        <dbReference type="Proteomes" id="UP000276133"/>
    </source>
</evidence>
<comment type="caution">
    <text evidence="1">The sequence shown here is derived from an EMBL/GenBank/DDBJ whole genome shotgun (WGS) entry which is preliminary data.</text>
</comment>
<protein>
    <submittedName>
        <fullName evidence="1">Uncharacterized protein</fullName>
    </submittedName>
</protein>